<evidence type="ECO:0000259" key="11">
    <source>
        <dbReference type="Pfam" id="PF08245"/>
    </source>
</evidence>
<accession>A0A1H2MP26</accession>
<dbReference type="AlphaFoldDB" id="A0A1H2MP26"/>
<evidence type="ECO:0000256" key="2">
    <source>
        <dbReference type="ARBA" id="ARBA00004752"/>
    </source>
</evidence>
<keyword evidence="4 7" id="KW-0436">Ligase</keyword>
<dbReference type="SUPFAM" id="SSF53244">
    <property type="entry name" value="MurD-like peptide ligases, peptide-binding domain"/>
    <property type="match status" value="1"/>
</dbReference>
<dbReference type="GO" id="GO:0009252">
    <property type="term" value="P:peptidoglycan biosynthetic process"/>
    <property type="evidence" value="ECO:0007669"/>
    <property type="project" value="UniProtKB-UniRule"/>
</dbReference>
<comment type="subcellular location">
    <subcellularLocation>
        <location evidence="1 7 8">Cytoplasm</location>
    </subcellularLocation>
</comment>
<dbReference type="GO" id="GO:0005524">
    <property type="term" value="F:ATP binding"/>
    <property type="evidence" value="ECO:0007669"/>
    <property type="project" value="UniProtKB-UniRule"/>
</dbReference>
<feature type="domain" description="Mur ligase C-terminal" evidence="10">
    <location>
        <begin position="342"/>
        <end position="479"/>
    </location>
</feature>
<dbReference type="GO" id="GO:0005737">
    <property type="term" value="C:cytoplasm"/>
    <property type="evidence" value="ECO:0007669"/>
    <property type="project" value="UniProtKB-SubCell"/>
</dbReference>
<dbReference type="NCBIfam" id="TIGR01087">
    <property type="entry name" value="murD"/>
    <property type="match status" value="1"/>
</dbReference>
<dbReference type="STRING" id="546874.SAMN04488544_2446"/>
<keyword evidence="6 7" id="KW-0067">ATP-binding</keyword>
<dbReference type="InterPro" id="IPR005762">
    <property type="entry name" value="MurD"/>
</dbReference>
<evidence type="ECO:0000256" key="6">
    <source>
        <dbReference type="ARBA" id="ARBA00022840"/>
    </source>
</evidence>
<dbReference type="InterPro" id="IPR036615">
    <property type="entry name" value="Mur_ligase_C_dom_sf"/>
</dbReference>
<dbReference type="EMBL" id="LT629799">
    <property type="protein sequence ID" value="SDU94973.1"/>
    <property type="molecule type" value="Genomic_DNA"/>
</dbReference>
<protein>
    <recommendedName>
        <fullName evidence="7 8">UDP-N-acetylmuramoylalanine--D-glutamate ligase</fullName>
        <ecNumber evidence="7 8">6.3.2.9</ecNumber>
    </recommendedName>
    <alternativeName>
        <fullName evidence="7">D-glutamic acid-adding enzyme</fullName>
    </alternativeName>
    <alternativeName>
        <fullName evidence="7">UDP-N-acetylmuramoyl-L-alanyl-D-glutamate synthetase</fullName>
    </alternativeName>
</protein>
<evidence type="ECO:0000256" key="3">
    <source>
        <dbReference type="ARBA" id="ARBA00022490"/>
    </source>
</evidence>
<keyword evidence="5 7" id="KW-0547">Nucleotide-binding</keyword>
<dbReference type="InterPro" id="IPR036565">
    <property type="entry name" value="Mur-like_cat_sf"/>
</dbReference>
<comment type="catalytic activity">
    <reaction evidence="7 8">
        <text>UDP-N-acetyl-alpha-D-muramoyl-L-alanine + D-glutamate + ATP = UDP-N-acetyl-alpha-D-muramoyl-L-alanyl-D-glutamate + ADP + phosphate + H(+)</text>
        <dbReference type="Rhea" id="RHEA:16429"/>
        <dbReference type="ChEBI" id="CHEBI:15378"/>
        <dbReference type="ChEBI" id="CHEBI:29986"/>
        <dbReference type="ChEBI" id="CHEBI:30616"/>
        <dbReference type="ChEBI" id="CHEBI:43474"/>
        <dbReference type="ChEBI" id="CHEBI:83898"/>
        <dbReference type="ChEBI" id="CHEBI:83900"/>
        <dbReference type="ChEBI" id="CHEBI:456216"/>
        <dbReference type="EC" id="6.3.2.9"/>
    </reaction>
</comment>
<keyword evidence="7 8" id="KW-0131">Cell cycle</keyword>
<keyword evidence="7 8" id="KW-0133">Cell shape</keyword>
<name>A0A1H2MP26_9ACTN</name>
<dbReference type="UniPathway" id="UPA00219"/>
<feature type="domain" description="Mur ligase central" evidence="11">
    <location>
        <begin position="124"/>
        <end position="317"/>
    </location>
</feature>
<organism evidence="12 13">
    <name type="scientific">Microlunatus sagamiharensis</name>
    <dbReference type="NCBI Taxonomy" id="546874"/>
    <lineage>
        <taxon>Bacteria</taxon>
        <taxon>Bacillati</taxon>
        <taxon>Actinomycetota</taxon>
        <taxon>Actinomycetes</taxon>
        <taxon>Propionibacteriales</taxon>
        <taxon>Propionibacteriaceae</taxon>
        <taxon>Microlunatus</taxon>
    </lineage>
</organism>
<dbReference type="Gene3D" id="3.40.1190.10">
    <property type="entry name" value="Mur-like, catalytic domain"/>
    <property type="match status" value="1"/>
</dbReference>
<comment type="pathway">
    <text evidence="2 7 8">Cell wall biogenesis; peptidoglycan biosynthesis.</text>
</comment>
<evidence type="ECO:0000256" key="4">
    <source>
        <dbReference type="ARBA" id="ARBA00022598"/>
    </source>
</evidence>
<dbReference type="GO" id="GO:0008764">
    <property type="term" value="F:UDP-N-acetylmuramoylalanine-D-glutamate ligase activity"/>
    <property type="evidence" value="ECO:0007669"/>
    <property type="project" value="UniProtKB-UniRule"/>
</dbReference>
<evidence type="ECO:0000259" key="9">
    <source>
        <dbReference type="Pfam" id="PF01262"/>
    </source>
</evidence>
<dbReference type="Pfam" id="PF02875">
    <property type="entry name" value="Mur_ligase_C"/>
    <property type="match status" value="1"/>
</dbReference>
<feature type="domain" description="Alanine dehydrogenase/pyridine nucleotide transhydrogenase NAD(H)-binding" evidence="9">
    <location>
        <begin position="10"/>
        <end position="93"/>
    </location>
</feature>
<dbReference type="SUPFAM" id="SSF53623">
    <property type="entry name" value="MurD-like peptide ligases, catalytic domain"/>
    <property type="match status" value="1"/>
</dbReference>
<evidence type="ECO:0000256" key="7">
    <source>
        <dbReference type="HAMAP-Rule" id="MF_00639"/>
    </source>
</evidence>
<dbReference type="Pfam" id="PF01262">
    <property type="entry name" value="AlaDh_PNT_C"/>
    <property type="match status" value="1"/>
</dbReference>
<evidence type="ECO:0000256" key="5">
    <source>
        <dbReference type="ARBA" id="ARBA00022741"/>
    </source>
</evidence>
<keyword evidence="7 8" id="KW-0132">Cell division</keyword>
<dbReference type="PANTHER" id="PTHR43692:SF1">
    <property type="entry name" value="UDP-N-ACETYLMURAMOYLALANINE--D-GLUTAMATE LIGASE"/>
    <property type="match status" value="1"/>
</dbReference>
<dbReference type="GO" id="GO:0051301">
    <property type="term" value="P:cell division"/>
    <property type="evidence" value="ECO:0007669"/>
    <property type="project" value="UniProtKB-KW"/>
</dbReference>
<dbReference type="GO" id="GO:0071555">
    <property type="term" value="P:cell wall organization"/>
    <property type="evidence" value="ECO:0007669"/>
    <property type="project" value="UniProtKB-KW"/>
</dbReference>
<keyword evidence="3 7" id="KW-0963">Cytoplasm</keyword>
<comment type="function">
    <text evidence="7 8">Cell wall formation. Catalyzes the addition of glutamate to the nucleotide precursor UDP-N-acetylmuramoyl-L-alanine (UMA).</text>
</comment>
<evidence type="ECO:0000313" key="13">
    <source>
        <dbReference type="Proteomes" id="UP000198825"/>
    </source>
</evidence>
<dbReference type="InterPro" id="IPR013221">
    <property type="entry name" value="Mur_ligase_cen"/>
</dbReference>
<dbReference type="SUPFAM" id="SSF51984">
    <property type="entry name" value="MurCD N-terminal domain"/>
    <property type="match status" value="1"/>
</dbReference>
<dbReference type="InterPro" id="IPR007698">
    <property type="entry name" value="AlaDH/PNT_NAD(H)-bd"/>
</dbReference>
<keyword evidence="7 8" id="KW-0961">Cell wall biogenesis/degradation</keyword>
<feature type="binding site" evidence="7">
    <location>
        <begin position="126"/>
        <end position="132"/>
    </location>
    <ligand>
        <name>ATP</name>
        <dbReference type="ChEBI" id="CHEBI:30616"/>
    </ligand>
</feature>
<keyword evidence="7 8" id="KW-0573">Peptidoglycan synthesis</keyword>
<dbReference type="OrthoDB" id="9809796at2"/>
<reference evidence="13" key="1">
    <citation type="submission" date="2016-10" db="EMBL/GenBank/DDBJ databases">
        <authorList>
            <person name="Varghese N."/>
            <person name="Submissions S."/>
        </authorList>
    </citation>
    <scope>NUCLEOTIDE SEQUENCE [LARGE SCALE GENOMIC DNA]</scope>
    <source>
        <strain evidence="13">DSM 21743</strain>
    </source>
</reference>
<dbReference type="Gene3D" id="3.90.190.20">
    <property type="entry name" value="Mur ligase, C-terminal domain"/>
    <property type="match status" value="1"/>
</dbReference>
<evidence type="ECO:0000313" key="12">
    <source>
        <dbReference type="EMBL" id="SDU94973.1"/>
    </source>
</evidence>
<gene>
    <name evidence="7" type="primary">murD</name>
    <name evidence="12" type="ORF">SAMN04488544_2446</name>
</gene>
<evidence type="ECO:0000259" key="10">
    <source>
        <dbReference type="Pfam" id="PF02875"/>
    </source>
</evidence>
<dbReference type="InterPro" id="IPR004101">
    <property type="entry name" value="Mur_ligase_C"/>
</dbReference>
<dbReference type="Pfam" id="PF08245">
    <property type="entry name" value="Mur_ligase_M"/>
    <property type="match status" value="1"/>
</dbReference>
<keyword evidence="13" id="KW-1185">Reference proteome</keyword>
<dbReference type="GO" id="GO:0008360">
    <property type="term" value="P:regulation of cell shape"/>
    <property type="evidence" value="ECO:0007669"/>
    <property type="project" value="UniProtKB-KW"/>
</dbReference>
<sequence>MRTADGASPWPDAHVVIAGVGVSGFAAADGLLQLGARVTVLDDAASEANTDKGALLEVLGATVRLGPGSTADLPEHADLVVTTGFPPTAPILVQALAQSVPVWSEVELAWRLSRPAKVIPWLGITGTNGKTTTTQMLEAMLAAAGLRTAAVGNIGRPVMEIVLDPEPYDVLAVELSSHQLHWSSSLSLHSAAVLNLQPDHLSWHGGYEAYGAAKAKIYEGVTHACVYNVADRATESMVEEADVVEGARAIGFTLGTPGPSMLGVVDDLLVDRAFIEQRRDSALELATLADVAVAAGVPEGDPPPPHVVANALAAAALARSYGVPATAVRDGLRGVRVGAHKIQTVGERRGVRFVDDSKATNPHAADAALQAFGDPSDPSGPRVVWVAGGQAKGTRFEELVAKHAPRLRAAVLLGVDAPVVAEALARHAPDVPVEVVGTAEDGRVAPAATREGAADVMARAVATAASLARPGDVVLLAPGCASLDMFADYAARGDAFTEAVRALAP</sequence>
<dbReference type="EC" id="6.3.2.9" evidence="7 8"/>
<dbReference type="HAMAP" id="MF_00639">
    <property type="entry name" value="MurD"/>
    <property type="match status" value="1"/>
</dbReference>
<evidence type="ECO:0000256" key="8">
    <source>
        <dbReference type="RuleBase" id="RU003664"/>
    </source>
</evidence>
<proteinExistence type="inferred from homology"/>
<dbReference type="RefSeq" id="WP_091080313.1">
    <property type="nucleotide sequence ID" value="NZ_LT629799.1"/>
</dbReference>
<dbReference type="Proteomes" id="UP000198825">
    <property type="component" value="Chromosome I"/>
</dbReference>
<evidence type="ECO:0000256" key="1">
    <source>
        <dbReference type="ARBA" id="ARBA00004496"/>
    </source>
</evidence>
<dbReference type="Gene3D" id="3.40.50.720">
    <property type="entry name" value="NAD(P)-binding Rossmann-like Domain"/>
    <property type="match status" value="1"/>
</dbReference>
<comment type="similarity">
    <text evidence="7">Belongs to the MurCDEF family.</text>
</comment>
<dbReference type="PANTHER" id="PTHR43692">
    <property type="entry name" value="UDP-N-ACETYLMURAMOYLALANINE--D-GLUTAMATE LIGASE"/>
    <property type="match status" value="1"/>
</dbReference>